<name>A0A2Z6N7K2_TRISU</name>
<dbReference type="PANTHER" id="PTHR34377">
    <property type="entry name" value="TETRATRICOPEPTIDE REPEAT (TPR)-LIKE SUPERFAMILY PROTEIN"/>
    <property type="match status" value="1"/>
</dbReference>
<dbReference type="Proteomes" id="UP000242715">
    <property type="component" value="Unassembled WGS sequence"/>
</dbReference>
<dbReference type="EMBL" id="DF973824">
    <property type="protein sequence ID" value="GAU40784.1"/>
    <property type="molecule type" value="Genomic_DNA"/>
</dbReference>
<reference evidence="4" key="1">
    <citation type="journal article" date="2017" name="Front. Plant Sci.">
        <title>Climate Clever Clovers: New Paradigm to Reduce the Environmental Footprint of Ruminants by Breeding Low Methanogenic Forages Utilizing Haplotype Variation.</title>
        <authorList>
            <person name="Kaur P."/>
            <person name="Appels R."/>
            <person name="Bayer P.E."/>
            <person name="Keeble-Gagnere G."/>
            <person name="Wang J."/>
            <person name="Hirakawa H."/>
            <person name="Shirasawa K."/>
            <person name="Vercoe P."/>
            <person name="Stefanova K."/>
            <person name="Durmic Z."/>
            <person name="Nichols P."/>
            <person name="Revell C."/>
            <person name="Isobe S.N."/>
            <person name="Edwards D."/>
            <person name="Erskine W."/>
        </authorList>
    </citation>
    <scope>NUCLEOTIDE SEQUENCE [LARGE SCALE GENOMIC DNA]</scope>
    <source>
        <strain evidence="4">cv. Daliak</strain>
    </source>
</reference>
<dbReference type="OrthoDB" id="1930534at2759"/>
<dbReference type="AlphaFoldDB" id="A0A2Z6N7K2"/>
<feature type="region of interest" description="Disordered" evidence="1">
    <location>
        <begin position="65"/>
        <end position="99"/>
    </location>
</feature>
<feature type="chain" id="PRO_5016289410" description="Bifunctional inhibitor/plant lipid transfer protein/seed storage helical domain-containing protein" evidence="2">
    <location>
        <begin position="26"/>
        <end position="153"/>
    </location>
</feature>
<sequence length="153" mass="17092">MKRFNIFNSVTLVLTFLAFVPKISSEIRPPEIHLPPPSLRPLCAPQLALVSYACGMIPFTPRSPASAILSSPSPPPPNNNEGHQSHHHGHGHRHRHQSTKEEDNCCRWAKEMDNRCVCEILLRLPPFLTRPLHQYTVVIGESCNVTYSCGGPI</sequence>
<evidence type="ECO:0000313" key="3">
    <source>
        <dbReference type="EMBL" id="GAU40784.1"/>
    </source>
</evidence>
<evidence type="ECO:0000313" key="4">
    <source>
        <dbReference type="Proteomes" id="UP000242715"/>
    </source>
</evidence>
<gene>
    <name evidence="3" type="ORF">TSUD_26640</name>
</gene>
<dbReference type="PANTHER" id="PTHR34377:SF3">
    <property type="entry name" value="TETRATRICOPEPTIDE REPEAT (TPR)-LIKE SUPERFAMILY PROTEIN"/>
    <property type="match status" value="1"/>
</dbReference>
<evidence type="ECO:0000256" key="2">
    <source>
        <dbReference type="SAM" id="SignalP"/>
    </source>
</evidence>
<evidence type="ECO:0008006" key="5">
    <source>
        <dbReference type="Google" id="ProtNLM"/>
    </source>
</evidence>
<protein>
    <recommendedName>
        <fullName evidence="5">Bifunctional inhibitor/plant lipid transfer protein/seed storage helical domain-containing protein</fullName>
    </recommendedName>
</protein>
<keyword evidence="4" id="KW-1185">Reference proteome</keyword>
<evidence type="ECO:0000256" key="1">
    <source>
        <dbReference type="SAM" id="MobiDB-lite"/>
    </source>
</evidence>
<keyword evidence="2" id="KW-0732">Signal</keyword>
<accession>A0A2Z6N7K2</accession>
<feature type="signal peptide" evidence="2">
    <location>
        <begin position="1"/>
        <end position="25"/>
    </location>
</feature>
<proteinExistence type="predicted"/>
<organism evidence="3 4">
    <name type="scientific">Trifolium subterraneum</name>
    <name type="common">Subterranean clover</name>
    <dbReference type="NCBI Taxonomy" id="3900"/>
    <lineage>
        <taxon>Eukaryota</taxon>
        <taxon>Viridiplantae</taxon>
        <taxon>Streptophyta</taxon>
        <taxon>Embryophyta</taxon>
        <taxon>Tracheophyta</taxon>
        <taxon>Spermatophyta</taxon>
        <taxon>Magnoliopsida</taxon>
        <taxon>eudicotyledons</taxon>
        <taxon>Gunneridae</taxon>
        <taxon>Pentapetalae</taxon>
        <taxon>rosids</taxon>
        <taxon>fabids</taxon>
        <taxon>Fabales</taxon>
        <taxon>Fabaceae</taxon>
        <taxon>Papilionoideae</taxon>
        <taxon>50 kb inversion clade</taxon>
        <taxon>NPAAA clade</taxon>
        <taxon>Hologalegina</taxon>
        <taxon>IRL clade</taxon>
        <taxon>Trifolieae</taxon>
        <taxon>Trifolium</taxon>
    </lineage>
</organism>
<feature type="compositionally biased region" description="Basic residues" evidence="1">
    <location>
        <begin position="85"/>
        <end position="97"/>
    </location>
</feature>